<reference evidence="3" key="1">
    <citation type="journal article" date="2011" name="Nature">
        <title>Genome sequence and analysis of the tuber crop potato.</title>
        <authorList>
            <consortium name="The Potato Genome Sequencing Consortium"/>
        </authorList>
    </citation>
    <scope>NUCLEOTIDE SEQUENCE [LARGE SCALE GENOMIC DNA]</scope>
    <source>
        <strain evidence="3">cv. DM1-3 516 R44</strain>
    </source>
</reference>
<dbReference type="PaxDb" id="4113-PGSC0003DMT400094559"/>
<dbReference type="EnsemblPlants" id="PGSC0003DMT400094559">
    <property type="protein sequence ID" value="PGSC0003DMT400094559"/>
    <property type="gene ID" value="PGSC0003DMG400044130"/>
</dbReference>
<dbReference type="Proteomes" id="UP000011115">
    <property type="component" value="Unassembled WGS sequence"/>
</dbReference>
<keyword evidence="3" id="KW-1185">Reference proteome</keyword>
<dbReference type="HOGENOM" id="CLU_140033_0_0_1"/>
<accession>M1DUD5</accession>
<evidence type="ECO:0000313" key="2">
    <source>
        <dbReference type="EnsemblPlants" id="PGSC0003DMT400094559"/>
    </source>
</evidence>
<dbReference type="InParanoid" id="M1DUD5"/>
<name>M1DUD5_SOLTU</name>
<protein>
    <submittedName>
        <fullName evidence="2">Uncharacterized protein</fullName>
    </submittedName>
</protein>
<feature type="compositionally biased region" description="Polar residues" evidence="1">
    <location>
        <begin position="105"/>
        <end position="122"/>
    </location>
</feature>
<evidence type="ECO:0000256" key="1">
    <source>
        <dbReference type="SAM" id="MobiDB-lite"/>
    </source>
</evidence>
<organism evidence="2 3">
    <name type="scientific">Solanum tuberosum</name>
    <name type="common">Potato</name>
    <dbReference type="NCBI Taxonomy" id="4113"/>
    <lineage>
        <taxon>Eukaryota</taxon>
        <taxon>Viridiplantae</taxon>
        <taxon>Streptophyta</taxon>
        <taxon>Embryophyta</taxon>
        <taxon>Tracheophyta</taxon>
        <taxon>Spermatophyta</taxon>
        <taxon>Magnoliopsida</taxon>
        <taxon>eudicotyledons</taxon>
        <taxon>Gunneridae</taxon>
        <taxon>Pentapetalae</taxon>
        <taxon>asterids</taxon>
        <taxon>lamiids</taxon>
        <taxon>Solanales</taxon>
        <taxon>Solanaceae</taxon>
        <taxon>Solanoideae</taxon>
        <taxon>Solaneae</taxon>
        <taxon>Solanum</taxon>
    </lineage>
</organism>
<dbReference type="Gramene" id="PGSC0003DMT400094559">
    <property type="protein sequence ID" value="PGSC0003DMT400094559"/>
    <property type="gene ID" value="PGSC0003DMG400044130"/>
</dbReference>
<dbReference type="AlphaFoldDB" id="M1DUD5"/>
<sequence>MKGKLASLRVDVTQLQSTNLSMLWGKVTLLDAPTSEPPMMPISEPTSPVQPELVARVDDLVDMDAERANDNLAEEANEDDEQRIILTLTGMHEPTRERSLKETSAVGTSEVSSDSTIPSSVVTDIDSPCDTALQPPMILLSSIHTPNDAFLPETSDESAP</sequence>
<evidence type="ECO:0000313" key="3">
    <source>
        <dbReference type="Proteomes" id="UP000011115"/>
    </source>
</evidence>
<proteinExistence type="predicted"/>
<feature type="region of interest" description="Disordered" evidence="1">
    <location>
        <begin position="88"/>
        <end position="129"/>
    </location>
</feature>
<reference evidence="2" key="2">
    <citation type="submission" date="2015-06" db="UniProtKB">
        <authorList>
            <consortium name="EnsemblPlants"/>
        </authorList>
    </citation>
    <scope>IDENTIFICATION</scope>
    <source>
        <strain evidence="2">DM1-3 516 R44</strain>
    </source>
</reference>